<reference evidence="5" key="1">
    <citation type="submission" date="2020-05" db="EMBL/GenBank/DDBJ databases">
        <title>Phylogenomic resolution of chytrid fungi.</title>
        <authorList>
            <person name="Stajich J.E."/>
            <person name="Amses K."/>
            <person name="Simmons R."/>
            <person name="Seto K."/>
            <person name="Myers J."/>
            <person name="Bonds A."/>
            <person name="Quandt C.A."/>
            <person name="Barry K."/>
            <person name="Liu P."/>
            <person name="Grigoriev I."/>
            <person name="Longcore J.E."/>
            <person name="James T.Y."/>
        </authorList>
    </citation>
    <scope>NUCLEOTIDE SEQUENCE</scope>
    <source>
        <strain evidence="5">JEL0476</strain>
    </source>
</reference>
<dbReference type="GO" id="GO:0005524">
    <property type="term" value="F:ATP binding"/>
    <property type="evidence" value="ECO:0007669"/>
    <property type="project" value="UniProtKB-UniRule"/>
</dbReference>
<evidence type="ECO:0000256" key="3">
    <source>
        <dbReference type="PROSITE-ProRule" id="PRU00409"/>
    </source>
</evidence>
<evidence type="ECO:0000313" key="5">
    <source>
        <dbReference type="EMBL" id="KAJ3219457.1"/>
    </source>
</evidence>
<dbReference type="InterPro" id="IPR011095">
    <property type="entry name" value="Dala_Dala_lig_C"/>
</dbReference>
<comment type="similarity">
    <text evidence="1">Belongs to the D-alanine--D-alanine ligase family.</text>
</comment>
<keyword evidence="6" id="KW-1185">Reference proteome</keyword>
<sequence length="405" mass="45894">MSKNQIYNEPTFSVELPTLPNATKVKKEKSATNNSNLVIQNFPNMYIFEGKLSKGRENKVDKSLVLTHEAGRHNTENHELKTLFESCNSEKTQVIFVSVETHQKIIEELKSKYSGGEPLCVFNLCDGTEVDGYPGISVVSYLEKSTIPYTGADPLFYECTTSKPYLKTKLIAANVPTSQFFEIRKGHEREDFEVAVSALGFPVIIKPAVSYASLSISKKSLIHRRSEEAIDQVKETLTKNPEGVFVEQFLPGREFTVLVTGDKDIGLEIYTPAERVFNKNLEKFEKFLSFDQYWKYELEGKVPEYSADDFYWYEAAPIEWQMELKEIARNAYNACGGNGYGRVDIRTKSLDKLDAFVLEVNANCGIYGSCTTTEILKISKVTSEEFFTKVVNYSCKRNAIKLQSL</sequence>
<dbReference type="Pfam" id="PF07478">
    <property type="entry name" value="Dala_Dala_lig_C"/>
    <property type="match status" value="1"/>
</dbReference>
<dbReference type="EMBL" id="JADGJW010000338">
    <property type="protein sequence ID" value="KAJ3219457.1"/>
    <property type="molecule type" value="Genomic_DNA"/>
</dbReference>
<protein>
    <recommendedName>
        <fullName evidence="4">ATP-grasp domain-containing protein</fullName>
    </recommendedName>
</protein>
<evidence type="ECO:0000313" key="6">
    <source>
        <dbReference type="Proteomes" id="UP001211065"/>
    </source>
</evidence>
<comment type="caution">
    <text evidence="5">The sequence shown here is derived from an EMBL/GenBank/DDBJ whole genome shotgun (WGS) entry which is preliminary data.</text>
</comment>
<keyword evidence="3" id="KW-0067">ATP-binding</keyword>
<keyword evidence="2" id="KW-0436">Ligase</keyword>
<dbReference type="AlphaFoldDB" id="A0AAD5U0C9"/>
<keyword evidence="3" id="KW-0547">Nucleotide-binding</keyword>
<accession>A0AAD5U0C9</accession>
<evidence type="ECO:0000256" key="1">
    <source>
        <dbReference type="ARBA" id="ARBA00010871"/>
    </source>
</evidence>
<dbReference type="SUPFAM" id="SSF56059">
    <property type="entry name" value="Glutathione synthetase ATP-binding domain-like"/>
    <property type="match status" value="1"/>
</dbReference>
<dbReference type="Proteomes" id="UP001211065">
    <property type="component" value="Unassembled WGS sequence"/>
</dbReference>
<dbReference type="GO" id="GO:0008716">
    <property type="term" value="F:D-alanine-D-alanine ligase activity"/>
    <property type="evidence" value="ECO:0007669"/>
    <property type="project" value="InterPro"/>
</dbReference>
<proteinExistence type="inferred from homology"/>
<dbReference type="PROSITE" id="PS50975">
    <property type="entry name" value="ATP_GRASP"/>
    <property type="match status" value="1"/>
</dbReference>
<dbReference type="InterPro" id="IPR011761">
    <property type="entry name" value="ATP-grasp"/>
</dbReference>
<dbReference type="PANTHER" id="PTHR23132:SF23">
    <property type="entry name" value="D-ALANINE--D-ALANINE LIGASE B"/>
    <property type="match status" value="1"/>
</dbReference>
<dbReference type="PANTHER" id="PTHR23132">
    <property type="entry name" value="D-ALANINE--D-ALANINE LIGASE"/>
    <property type="match status" value="1"/>
</dbReference>
<organism evidence="5 6">
    <name type="scientific">Clydaea vesicula</name>
    <dbReference type="NCBI Taxonomy" id="447962"/>
    <lineage>
        <taxon>Eukaryota</taxon>
        <taxon>Fungi</taxon>
        <taxon>Fungi incertae sedis</taxon>
        <taxon>Chytridiomycota</taxon>
        <taxon>Chytridiomycota incertae sedis</taxon>
        <taxon>Chytridiomycetes</taxon>
        <taxon>Lobulomycetales</taxon>
        <taxon>Lobulomycetaceae</taxon>
        <taxon>Clydaea</taxon>
    </lineage>
</organism>
<name>A0AAD5U0C9_9FUNG</name>
<evidence type="ECO:0000256" key="2">
    <source>
        <dbReference type="ARBA" id="ARBA00022598"/>
    </source>
</evidence>
<dbReference type="Gene3D" id="3.30.470.20">
    <property type="entry name" value="ATP-grasp fold, B domain"/>
    <property type="match status" value="1"/>
</dbReference>
<evidence type="ECO:0000259" key="4">
    <source>
        <dbReference type="PROSITE" id="PS50975"/>
    </source>
</evidence>
<feature type="domain" description="ATP-grasp" evidence="4">
    <location>
        <begin position="167"/>
        <end position="392"/>
    </location>
</feature>
<gene>
    <name evidence="5" type="ORF">HK099_004676</name>
</gene>
<dbReference type="GO" id="GO:0046872">
    <property type="term" value="F:metal ion binding"/>
    <property type="evidence" value="ECO:0007669"/>
    <property type="project" value="InterPro"/>
</dbReference>